<dbReference type="Pfam" id="PF07687">
    <property type="entry name" value="M20_dimer"/>
    <property type="match status" value="1"/>
</dbReference>
<dbReference type="GO" id="GO:0016787">
    <property type="term" value="F:hydrolase activity"/>
    <property type="evidence" value="ECO:0007669"/>
    <property type="project" value="UniProtKB-KW"/>
</dbReference>
<dbReference type="Gene3D" id="3.30.70.360">
    <property type="match status" value="1"/>
</dbReference>
<keyword evidence="5" id="KW-0862">Zinc</keyword>
<feature type="domain" description="Peptidase M20 dimerisation" evidence="6">
    <location>
        <begin position="1"/>
        <end position="105"/>
    </location>
</feature>
<gene>
    <name evidence="7" type="ORF">CV021_06325</name>
</gene>
<dbReference type="PANTHER" id="PTHR43808:SF8">
    <property type="entry name" value="PEPTIDASE M20 DIMERISATION DOMAIN-CONTAINING PROTEIN"/>
    <property type="match status" value="1"/>
</dbReference>
<protein>
    <submittedName>
        <fullName evidence="7">Succinyl-diaminopimelate desuccinylase</fullName>
    </submittedName>
</protein>
<dbReference type="Proteomes" id="UP000238775">
    <property type="component" value="Unassembled WGS sequence"/>
</dbReference>
<keyword evidence="4" id="KW-0378">Hydrolase</keyword>
<dbReference type="RefSeq" id="WP_154700618.1">
    <property type="nucleotide sequence ID" value="NZ_PGWZ01000350.1"/>
</dbReference>
<name>A0A7Z1N498_STAAU</name>
<proteinExistence type="inferred from homology"/>
<organism evidence="7 8">
    <name type="scientific">Staphylococcus aureus</name>
    <dbReference type="NCBI Taxonomy" id="1280"/>
    <lineage>
        <taxon>Bacteria</taxon>
        <taxon>Bacillati</taxon>
        <taxon>Bacillota</taxon>
        <taxon>Bacilli</taxon>
        <taxon>Bacillales</taxon>
        <taxon>Staphylococcaceae</taxon>
        <taxon>Staphylococcus</taxon>
    </lineage>
</organism>
<comment type="caution">
    <text evidence="7">The sequence shown here is derived from an EMBL/GenBank/DDBJ whole genome shotgun (WGS) entry which is preliminary data.</text>
</comment>
<evidence type="ECO:0000256" key="3">
    <source>
        <dbReference type="ARBA" id="ARBA00022723"/>
    </source>
</evidence>
<dbReference type="AlphaFoldDB" id="A0A7Z1N498"/>
<dbReference type="SUPFAM" id="SSF55031">
    <property type="entry name" value="Bacterial exopeptidase dimerisation domain"/>
    <property type="match status" value="1"/>
</dbReference>
<sequence>NAVDIVVDFVNEMKQEYKNMKEHDKVHELDAVTMIEKHLNRKIGEEEAHIYSGFVMLNSVFNGGKQVNSVPHKATAKYNVRTVPEYDSTFVKDLFEKVIRHVGEDYLTVDIPSSHDPVASDRDNPLIQNITRIAPNYVHEDIVVSALIGTTDASSFLGTNENNVDFAVFGPGESI</sequence>
<comment type="similarity">
    <text evidence="2">Belongs to the peptidase M20A family.</text>
</comment>
<dbReference type="InterPro" id="IPR050072">
    <property type="entry name" value="Peptidase_M20A"/>
</dbReference>
<evidence type="ECO:0000256" key="4">
    <source>
        <dbReference type="ARBA" id="ARBA00022801"/>
    </source>
</evidence>
<feature type="non-terminal residue" evidence="7">
    <location>
        <position position="175"/>
    </location>
</feature>
<keyword evidence="3" id="KW-0479">Metal-binding</keyword>
<dbReference type="EMBL" id="PGWZ01000350">
    <property type="protein sequence ID" value="PPJ74966.1"/>
    <property type="molecule type" value="Genomic_DNA"/>
</dbReference>
<evidence type="ECO:0000256" key="5">
    <source>
        <dbReference type="ARBA" id="ARBA00022833"/>
    </source>
</evidence>
<evidence type="ECO:0000259" key="6">
    <source>
        <dbReference type="Pfam" id="PF07687"/>
    </source>
</evidence>
<accession>A0A7Z1N498</accession>
<feature type="non-terminal residue" evidence="7">
    <location>
        <position position="1"/>
    </location>
</feature>
<evidence type="ECO:0000313" key="8">
    <source>
        <dbReference type="Proteomes" id="UP000238775"/>
    </source>
</evidence>
<evidence type="ECO:0000313" key="7">
    <source>
        <dbReference type="EMBL" id="PPJ74966.1"/>
    </source>
</evidence>
<evidence type="ECO:0000256" key="2">
    <source>
        <dbReference type="ARBA" id="ARBA00006247"/>
    </source>
</evidence>
<comment type="cofactor">
    <cofactor evidence="1">
        <name>Zn(2+)</name>
        <dbReference type="ChEBI" id="CHEBI:29105"/>
    </cofactor>
</comment>
<evidence type="ECO:0000256" key="1">
    <source>
        <dbReference type="ARBA" id="ARBA00001947"/>
    </source>
</evidence>
<reference evidence="7 8" key="1">
    <citation type="submission" date="2017-11" db="EMBL/GenBank/DDBJ databases">
        <authorList>
            <person name="Founou R.C."/>
            <person name="Founou L."/>
            <person name="Allam M."/>
            <person name="Ismail A."/>
            <person name="Essack S.Y."/>
        </authorList>
    </citation>
    <scope>NUCLEOTIDE SEQUENCE [LARGE SCALE GENOMIC DNA]</scope>
    <source>
        <strain evidence="7 8">G703N2B1</strain>
    </source>
</reference>
<dbReference type="PANTHER" id="PTHR43808">
    <property type="entry name" value="ACETYLORNITHINE DEACETYLASE"/>
    <property type="match status" value="1"/>
</dbReference>
<dbReference type="InterPro" id="IPR011650">
    <property type="entry name" value="Peptidase_M20_dimer"/>
</dbReference>
<dbReference type="InterPro" id="IPR036264">
    <property type="entry name" value="Bact_exopeptidase_dim_dom"/>
</dbReference>